<dbReference type="GO" id="GO:0005524">
    <property type="term" value="F:ATP binding"/>
    <property type="evidence" value="ECO:0007669"/>
    <property type="project" value="UniProtKB-UniRule"/>
</dbReference>
<dbReference type="InterPro" id="IPR013750">
    <property type="entry name" value="GHMP_kinase_C_dom"/>
</dbReference>
<dbReference type="AlphaFoldDB" id="A0A1M5W6D6"/>
<dbReference type="Gene3D" id="3.30.70.890">
    <property type="entry name" value="GHMP kinase, C-terminal domain"/>
    <property type="match status" value="1"/>
</dbReference>
<evidence type="ECO:0000259" key="11">
    <source>
        <dbReference type="Pfam" id="PF08544"/>
    </source>
</evidence>
<comment type="function">
    <text evidence="9">Catalyzes the phosphorylation of the position 2 hydroxy group of 4-diphosphocytidyl-2C-methyl-D-erythritol.</text>
</comment>
<evidence type="ECO:0000313" key="13">
    <source>
        <dbReference type="Proteomes" id="UP000184139"/>
    </source>
</evidence>
<dbReference type="PANTHER" id="PTHR43527">
    <property type="entry name" value="4-DIPHOSPHOCYTIDYL-2-C-METHYL-D-ERYTHRITOL KINASE, CHLOROPLASTIC"/>
    <property type="match status" value="1"/>
</dbReference>
<keyword evidence="7 9" id="KW-0067">ATP-binding</keyword>
<dbReference type="RefSeq" id="WP_084540595.1">
    <property type="nucleotide sequence ID" value="NZ_FQXS01000011.1"/>
</dbReference>
<evidence type="ECO:0000256" key="1">
    <source>
        <dbReference type="ARBA" id="ARBA00009684"/>
    </source>
</evidence>
<dbReference type="Proteomes" id="UP000184139">
    <property type="component" value="Unassembled WGS sequence"/>
</dbReference>
<dbReference type="PANTHER" id="PTHR43527:SF2">
    <property type="entry name" value="4-DIPHOSPHOCYTIDYL-2-C-METHYL-D-ERYTHRITOL KINASE, CHLOROPLASTIC"/>
    <property type="match status" value="1"/>
</dbReference>
<accession>A0A1M5W6D6</accession>
<dbReference type="EC" id="2.7.1.148" evidence="2 9"/>
<feature type="active site" evidence="9">
    <location>
        <position position="159"/>
    </location>
</feature>
<evidence type="ECO:0000313" key="12">
    <source>
        <dbReference type="EMBL" id="SHH83159.1"/>
    </source>
</evidence>
<feature type="binding site" evidence="9">
    <location>
        <begin position="117"/>
        <end position="127"/>
    </location>
    <ligand>
        <name>ATP</name>
        <dbReference type="ChEBI" id="CHEBI:30616"/>
    </ligand>
</feature>
<feature type="domain" description="GHMP kinase N-terminal" evidence="10">
    <location>
        <begin position="87"/>
        <end position="165"/>
    </location>
</feature>
<dbReference type="NCBIfam" id="TIGR00154">
    <property type="entry name" value="ispE"/>
    <property type="match status" value="1"/>
</dbReference>
<protein>
    <recommendedName>
        <fullName evidence="3 9">4-diphosphocytidyl-2-C-methyl-D-erythritol kinase</fullName>
        <shortName evidence="9">CMK</shortName>
        <ecNumber evidence="2 9">2.7.1.148</ecNumber>
    </recommendedName>
    <alternativeName>
        <fullName evidence="8 9">4-(cytidine-5'-diphospho)-2-C-methyl-D-erythritol kinase</fullName>
    </alternativeName>
</protein>
<dbReference type="InterPro" id="IPR006204">
    <property type="entry name" value="GHMP_kinase_N_dom"/>
</dbReference>
<name>A0A1M5W6D6_9BACT</name>
<evidence type="ECO:0000256" key="5">
    <source>
        <dbReference type="ARBA" id="ARBA00022741"/>
    </source>
</evidence>
<evidence type="ECO:0000256" key="7">
    <source>
        <dbReference type="ARBA" id="ARBA00022840"/>
    </source>
</evidence>
<dbReference type="UniPathway" id="UPA00056">
    <property type="reaction ID" value="UER00094"/>
</dbReference>
<dbReference type="NCBIfam" id="NF011202">
    <property type="entry name" value="PRK14608.1"/>
    <property type="match status" value="1"/>
</dbReference>
<evidence type="ECO:0000256" key="2">
    <source>
        <dbReference type="ARBA" id="ARBA00012052"/>
    </source>
</evidence>
<evidence type="ECO:0000256" key="6">
    <source>
        <dbReference type="ARBA" id="ARBA00022777"/>
    </source>
</evidence>
<keyword evidence="13" id="KW-1185">Reference proteome</keyword>
<comment type="similarity">
    <text evidence="1 9">Belongs to the GHMP kinase family. IspE subfamily.</text>
</comment>
<gene>
    <name evidence="9" type="primary">ispE</name>
    <name evidence="12" type="ORF">SAMN02745124_02111</name>
</gene>
<dbReference type="SUPFAM" id="SSF55060">
    <property type="entry name" value="GHMP Kinase, C-terminal domain"/>
    <property type="match status" value="1"/>
</dbReference>
<keyword evidence="6 9" id="KW-0418">Kinase</keyword>
<dbReference type="InterPro" id="IPR004424">
    <property type="entry name" value="IspE"/>
</dbReference>
<evidence type="ECO:0000256" key="8">
    <source>
        <dbReference type="ARBA" id="ARBA00032554"/>
    </source>
</evidence>
<feature type="domain" description="GHMP kinase C-terminal" evidence="11">
    <location>
        <begin position="239"/>
        <end position="280"/>
    </location>
</feature>
<comment type="pathway">
    <text evidence="9">Isoprenoid biosynthesis; isopentenyl diphosphate biosynthesis via DXP pathway; isopentenyl diphosphate from 1-deoxy-D-xylulose 5-phosphate: step 3/6.</text>
</comment>
<keyword evidence="9" id="KW-0414">Isoprene biosynthesis</keyword>
<dbReference type="GO" id="GO:0019288">
    <property type="term" value="P:isopentenyl diphosphate biosynthetic process, methylerythritol 4-phosphate pathway"/>
    <property type="evidence" value="ECO:0007669"/>
    <property type="project" value="UniProtKB-UniRule"/>
</dbReference>
<dbReference type="HAMAP" id="MF_00061">
    <property type="entry name" value="IspE"/>
    <property type="match status" value="1"/>
</dbReference>
<dbReference type="EMBL" id="FQXS01000011">
    <property type="protein sequence ID" value="SHH83159.1"/>
    <property type="molecule type" value="Genomic_DNA"/>
</dbReference>
<dbReference type="InterPro" id="IPR014721">
    <property type="entry name" value="Ribsml_uS5_D2-typ_fold_subgr"/>
</dbReference>
<dbReference type="GO" id="GO:0050515">
    <property type="term" value="F:4-(cytidine 5'-diphospho)-2-C-methyl-D-erythritol kinase activity"/>
    <property type="evidence" value="ECO:0007669"/>
    <property type="project" value="UniProtKB-UniRule"/>
</dbReference>
<evidence type="ECO:0000256" key="9">
    <source>
        <dbReference type="HAMAP-Rule" id="MF_00061"/>
    </source>
</evidence>
<dbReference type="InterPro" id="IPR020568">
    <property type="entry name" value="Ribosomal_Su5_D2-typ_SF"/>
</dbReference>
<feature type="active site" evidence="9">
    <location>
        <position position="31"/>
    </location>
</feature>
<reference evidence="12 13" key="1">
    <citation type="submission" date="2016-11" db="EMBL/GenBank/DDBJ databases">
        <authorList>
            <person name="Jaros S."/>
            <person name="Januszkiewicz K."/>
            <person name="Wedrychowicz H."/>
        </authorList>
    </citation>
    <scope>NUCLEOTIDE SEQUENCE [LARGE SCALE GENOMIC DNA]</scope>
    <source>
        <strain evidence="12 13">DSM 9705</strain>
    </source>
</reference>
<proteinExistence type="inferred from homology"/>
<dbReference type="InterPro" id="IPR036554">
    <property type="entry name" value="GHMP_kinase_C_sf"/>
</dbReference>
<dbReference type="Gene3D" id="3.30.230.10">
    <property type="match status" value="1"/>
</dbReference>
<comment type="catalytic activity">
    <reaction evidence="9">
        <text>4-CDP-2-C-methyl-D-erythritol + ATP = 4-CDP-2-C-methyl-D-erythritol 2-phosphate + ADP + H(+)</text>
        <dbReference type="Rhea" id="RHEA:18437"/>
        <dbReference type="ChEBI" id="CHEBI:15378"/>
        <dbReference type="ChEBI" id="CHEBI:30616"/>
        <dbReference type="ChEBI" id="CHEBI:57823"/>
        <dbReference type="ChEBI" id="CHEBI:57919"/>
        <dbReference type="ChEBI" id="CHEBI:456216"/>
        <dbReference type="EC" id="2.7.1.148"/>
    </reaction>
</comment>
<dbReference type="STRING" id="1121409.SAMN02745124_02111"/>
<dbReference type="SUPFAM" id="SSF54211">
    <property type="entry name" value="Ribosomal protein S5 domain 2-like"/>
    <property type="match status" value="1"/>
</dbReference>
<keyword evidence="4 9" id="KW-0808">Transferase</keyword>
<evidence type="ECO:0000256" key="4">
    <source>
        <dbReference type="ARBA" id="ARBA00022679"/>
    </source>
</evidence>
<keyword evidence="5 9" id="KW-0547">Nucleotide-binding</keyword>
<dbReference type="Pfam" id="PF00288">
    <property type="entry name" value="GHMP_kinases_N"/>
    <property type="match status" value="1"/>
</dbReference>
<organism evidence="12 13">
    <name type="scientific">Desulfofustis glycolicus DSM 9705</name>
    <dbReference type="NCBI Taxonomy" id="1121409"/>
    <lineage>
        <taxon>Bacteria</taxon>
        <taxon>Pseudomonadati</taxon>
        <taxon>Thermodesulfobacteriota</taxon>
        <taxon>Desulfobulbia</taxon>
        <taxon>Desulfobulbales</taxon>
        <taxon>Desulfocapsaceae</taxon>
        <taxon>Desulfofustis</taxon>
    </lineage>
</organism>
<dbReference type="GO" id="GO:0016114">
    <property type="term" value="P:terpenoid biosynthetic process"/>
    <property type="evidence" value="ECO:0007669"/>
    <property type="project" value="UniProtKB-UniRule"/>
</dbReference>
<sequence>MKSRHLGTKVRRAWRPGVIGQRPFSLRAPAKINLTLHVIGQRPDGYHDLVTRMQKLELCDRLELQVTERPGIVCRCDDPDLQSAGDNLAARAAECFLQAAASTDCCGVEIELVKRIPVAAGLGGGSSDAGAVLRALNGLLLEPFSQRELIELGCSLGADVPFFVHRATAVEATGIGEVLIETASLQGFFVLLVNPGFAVSTKTVFENYALTTKGKKSKIRGFRINERTAVSPAHLVNDLERVAVERWPVIGRIKTELLRAGAEGALMSGSGPTVFGLFAERLYTEASLTTVAERIAAEFAGTVFLTRVAAGA</sequence>
<dbReference type="OrthoDB" id="9809438at2"/>
<evidence type="ECO:0000256" key="3">
    <source>
        <dbReference type="ARBA" id="ARBA00017473"/>
    </source>
</evidence>
<dbReference type="PIRSF" id="PIRSF010376">
    <property type="entry name" value="IspE"/>
    <property type="match status" value="1"/>
</dbReference>
<dbReference type="Pfam" id="PF08544">
    <property type="entry name" value="GHMP_kinases_C"/>
    <property type="match status" value="1"/>
</dbReference>
<evidence type="ECO:0000259" key="10">
    <source>
        <dbReference type="Pfam" id="PF00288"/>
    </source>
</evidence>